<dbReference type="Proteomes" id="UP000027195">
    <property type="component" value="Unassembled WGS sequence"/>
</dbReference>
<dbReference type="InterPro" id="IPR051681">
    <property type="entry name" value="Ser/Thr_Kinases-Pseudokinases"/>
</dbReference>
<dbReference type="STRING" id="930990.A0A067M146"/>
<dbReference type="Gene3D" id="1.10.510.10">
    <property type="entry name" value="Transferase(Phosphotransferase) domain 1"/>
    <property type="match status" value="1"/>
</dbReference>
<dbReference type="PANTHER" id="PTHR44329">
    <property type="entry name" value="SERINE/THREONINE-PROTEIN KINASE TNNI3K-RELATED"/>
    <property type="match status" value="1"/>
</dbReference>
<reference evidence="4" key="1">
    <citation type="journal article" date="2014" name="Proc. Natl. Acad. Sci. U.S.A.">
        <title>Extensive sampling of basidiomycete genomes demonstrates inadequacy of the white-rot/brown-rot paradigm for wood decay fungi.</title>
        <authorList>
            <person name="Riley R."/>
            <person name="Salamov A.A."/>
            <person name="Brown D.W."/>
            <person name="Nagy L.G."/>
            <person name="Floudas D."/>
            <person name="Held B.W."/>
            <person name="Levasseur A."/>
            <person name="Lombard V."/>
            <person name="Morin E."/>
            <person name="Otillar R."/>
            <person name="Lindquist E.A."/>
            <person name="Sun H."/>
            <person name="LaButti K.M."/>
            <person name="Schmutz J."/>
            <person name="Jabbour D."/>
            <person name="Luo H."/>
            <person name="Baker S.E."/>
            <person name="Pisabarro A.G."/>
            <person name="Walton J.D."/>
            <person name="Blanchette R.A."/>
            <person name="Henrissat B."/>
            <person name="Martin F."/>
            <person name="Cullen D."/>
            <person name="Hibbett D.S."/>
            <person name="Grigoriev I.V."/>
        </authorList>
    </citation>
    <scope>NUCLEOTIDE SEQUENCE [LARGE SCALE GENOMIC DNA]</scope>
    <source>
        <strain evidence="4">FD-172 SS1</strain>
    </source>
</reference>
<organism evidence="3 4">
    <name type="scientific">Botryobasidium botryosum (strain FD-172 SS1)</name>
    <dbReference type="NCBI Taxonomy" id="930990"/>
    <lineage>
        <taxon>Eukaryota</taxon>
        <taxon>Fungi</taxon>
        <taxon>Dikarya</taxon>
        <taxon>Basidiomycota</taxon>
        <taxon>Agaricomycotina</taxon>
        <taxon>Agaricomycetes</taxon>
        <taxon>Cantharellales</taxon>
        <taxon>Botryobasidiaceae</taxon>
        <taxon>Botryobasidium</taxon>
    </lineage>
</organism>
<dbReference type="InParanoid" id="A0A067M146"/>
<sequence>MVADDDPLSGACVAFLSTMYPILGEYPSDIPLHECEIKLTNTETSGQGLDDFSDRVEGIFLGRRKVAMKALCAHDKEEVMQKSRLDHSNVLPFIGWCMLDPASYMVSPWMENDVLAYVEQNPQANRLLLVADGLQYLHTGIDVPVIHGDLKTANIFIPSTGVEKPQRYPTEWYCPGSPRWQAPELLSASSPEEAQRTKKMDSFAYGRVMLAVGLWIRGSSPSSFADGDSHRSWIPFFYLSEATPSLSRMVLDSQFPERPLDKDAVERGLDDRMWALMKRCWSVDPKQRPSAVVIFDHLKAALRGHPDNDSDFGGSAENTRPDKRAKVAK</sequence>
<dbReference type="InterPro" id="IPR011009">
    <property type="entry name" value="Kinase-like_dom_sf"/>
</dbReference>
<evidence type="ECO:0000313" key="4">
    <source>
        <dbReference type="Proteomes" id="UP000027195"/>
    </source>
</evidence>
<evidence type="ECO:0000256" key="1">
    <source>
        <dbReference type="SAM" id="MobiDB-lite"/>
    </source>
</evidence>
<dbReference type="SUPFAM" id="SSF56112">
    <property type="entry name" value="Protein kinase-like (PK-like)"/>
    <property type="match status" value="1"/>
</dbReference>
<dbReference type="Pfam" id="PF00069">
    <property type="entry name" value="Pkinase"/>
    <property type="match status" value="1"/>
</dbReference>
<evidence type="ECO:0000259" key="2">
    <source>
        <dbReference type="PROSITE" id="PS50011"/>
    </source>
</evidence>
<name>A0A067M146_BOTB1</name>
<feature type="compositionally biased region" description="Basic and acidic residues" evidence="1">
    <location>
        <begin position="319"/>
        <end position="329"/>
    </location>
</feature>
<evidence type="ECO:0000313" key="3">
    <source>
        <dbReference type="EMBL" id="KDQ09478.1"/>
    </source>
</evidence>
<feature type="domain" description="Protein kinase" evidence="2">
    <location>
        <begin position="39"/>
        <end position="300"/>
    </location>
</feature>
<dbReference type="EMBL" id="KL198078">
    <property type="protein sequence ID" value="KDQ09478.1"/>
    <property type="molecule type" value="Genomic_DNA"/>
</dbReference>
<dbReference type="SMART" id="SM00220">
    <property type="entry name" value="S_TKc"/>
    <property type="match status" value="1"/>
</dbReference>
<dbReference type="GO" id="GO:0005524">
    <property type="term" value="F:ATP binding"/>
    <property type="evidence" value="ECO:0007669"/>
    <property type="project" value="InterPro"/>
</dbReference>
<feature type="region of interest" description="Disordered" evidence="1">
    <location>
        <begin position="304"/>
        <end position="329"/>
    </location>
</feature>
<dbReference type="InterPro" id="IPR008271">
    <property type="entry name" value="Ser/Thr_kinase_AS"/>
</dbReference>
<dbReference type="InterPro" id="IPR000719">
    <property type="entry name" value="Prot_kinase_dom"/>
</dbReference>
<accession>A0A067M146</accession>
<dbReference type="PROSITE" id="PS50011">
    <property type="entry name" value="PROTEIN_KINASE_DOM"/>
    <property type="match status" value="1"/>
</dbReference>
<gene>
    <name evidence="3" type="ORF">BOTBODRAFT_179023</name>
</gene>
<dbReference type="AlphaFoldDB" id="A0A067M146"/>
<dbReference type="GO" id="GO:0004674">
    <property type="term" value="F:protein serine/threonine kinase activity"/>
    <property type="evidence" value="ECO:0007669"/>
    <property type="project" value="TreeGrafter"/>
</dbReference>
<protein>
    <recommendedName>
        <fullName evidence="2">Protein kinase domain-containing protein</fullName>
    </recommendedName>
</protein>
<keyword evidence="4" id="KW-1185">Reference proteome</keyword>
<dbReference type="HOGENOM" id="CLU_000288_7_18_1"/>
<dbReference type="Gene3D" id="3.30.200.20">
    <property type="entry name" value="Phosphorylase Kinase, domain 1"/>
    <property type="match status" value="1"/>
</dbReference>
<dbReference type="OrthoDB" id="4062651at2759"/>
<dbReference type="PROSITE" id="PS00108">
    <property type="entry name" value="PROTEIN_KINASE_ST"/>
    <property type="match status" value="1"/>
</dbReference>
<proteinExistence type="predicted"/>